<proteinExistence type="predicted"/>
<dbReference type="RefSeq" id="WP_161482978.1">
    <property type="nucleotide sequence ID" value="NZ_WXEW01000009.1"/>
</dbReference>
<protein>
    <submittedName>
        <fullName evidence="2">Nuclear transport factor 2 family protein</fullName>
    </submittedName>
</protein>
<evidence type="ECO:0000313" key="3">
    <source>
        <dbReference type="Proteomes" id="UP000479526"/>
    </source>
</evidence>
<dbReference type="InterPro" id="IPR032710">
    <property type="entry name" value="NTF2-like_dom_sf"/>
</dbReference>
<organism evidence="2 3">
    <name type="scientific">Herbidospora solisilvae</name>
    <dbReference type="NCBI Taxonomy" id="2696284"/>
    <lineage>
        <taxon>Bacteria</taxon>
        <taxon>Bacillati</taxon>
        <taxon>Actinomycetota</taxon>
        <taxon>Actinomycetes</taxon>
        <taxon>Streptosporangiales</taxon>
        <taxon>Streptosporangiaceae</taxon>
        <taxon>Herbidospora</taxon>
    </lineage>
</organism>
<feature type="domain" description="SnoaL-like" evidence="1">
    <location>
        <begin position="8"/>
        <end position="109"/>
    </location>
</feature>
<name>A0A7C9NL32_9ACTN</name>
<dbReference type="SUPFAM" id="SSF54427">
    <property type="entry name" value="NTF2-like"/>
    <property type="match status" value="1"/>
</dbReference>
<dbReference type="Gene3D" id="3.10.450.50">
    <property type="match status" value="1"/>
</dbReference>
<evidence type="ECO:0000259" key="1">
    <source>
        <dbReference type="Pfam" id="PF12680"/>
    </source>
</evidence>
<dbReference type="Pfam" id="PF12680">
    <property type="entry name" value="SnoaL_2"/>
    <property type="match status" value="1"/>
</dbReference>
<accession>A0A7C9NL32</accession>
<reference evidence="2 3" key="1">
    <citation type="submission" date="2020-01" db="EMBL/GenBank/DDBJ databases">
        <title>Herbidospora sp. NEAU-GS84 nov., a novel actinomycete isolated from soil.</title>
        <authorList>
            <person name="Han L."/>
        </authorList>
    </citation>
    <scope>NUCLEOTIDE SEQUENCE [LARGE SCALE GENOMIC DNA]</scope>
    <source>
        <strain evidence="2 3">NEAU-GS84</strain>
    </source>
</reference>
<dbReference type="EMBL" id="WXEW01000009">
    <property type="protein sequence ID" value="NAS25958.1"/>
    <property type="molecule type" value="Genomic_DNA"/>
</dbReference>
<keyword evidence="3" id="KW-1185">Reference proteome</keyword>
<sequence length="131" mass="14507">MKSVDGLVEAYLDGLAHSDLPAVLGLFADEAVVHSPLYGSLPPADFYPALFADTAQARLELRGTMRGRSVTGAELLSFWFRFDWRLTSGVWAPFEVVDVAELDEDGAIRSLWIVYDTVDVRTAYTESTHHS</sequence>
<dbReference type="InterPro" id="IPR037401">
    <property type="entry name" value="SnoaL-like"/>
</dbReference>
<evidence type="ECO:0000313" key="2">
    <source>
        <dbReference type="EMBL" id="NAS25958.1"/>
    </source>
</evidence>
<dbReference type="AlphaFoldDB" id="A0A7C9NL32"/>
<comment type="caution">
    <text evidence="2">The sequence shown here is derived from an EMBL/GenBank/DDBJ whole genome shotgun (WGS) entry which is preliminary data.</text>
</comment>
<gene>
    <name evidence="2" type="ORF">GT755_30310</name>
</gene>
<dbReference type="Proteomes" id="UP000479526">
    <property type="component" value="Unassembled WGS sequence"/>
</dbReference>